<dbReference type="PANTHER" id="PTHR30383:SF24">
    <property type="entry name" value="THIOESTERASE 1_PROTEASE 1_LYSOPHOSPHOLIPASE L1"/>
    <property type="match status" value="1"/>
</dbReference>
<name>A0A235ET68_9BURK</name>
<dbReference type="Gene3D" id="3.40.50.1110">
    <property type="entry name" value="SGNH hydrolase"/>
    <property type="match status" value="1"/>
</dbReference>
<organism evidence="2 3">
    <name type="scientific">Acidovorax kalamii</name>
    <dbReference type="NCBI Taxonomy" id="2004485"/>
    <lineage>
        <taxon>Bacteria</taxon>
        <taxon>Pseudomonadati</taxon>
        <taxon>Pseudomonadota</taxon>
        <taxon>Betaproteobacteria</taxon>
        <taxon>Burkholderiales</taxon>
        <taxon>Comamonadaceae</taxon>
        <taxon>Acidovorax</taxon>
    </lineage>
</organism>
<protein>
    <submittedName>
        <fullName evidence="2">Arylesterase</fullName>
    </submittedName>
</protein>
<dbReference type="InterPro" id="IPR013830">
    <property type="entry name" value="SGNH_hydro"/>
</dbReference>
<dbReference type="InterPro" id="IPR051532">
    <property type="entry name" value="Ester_Hydrolysis_Enzymes"/>
</dbReference>
<proteinExistence type="predicted"/>
<dbReference type="Proteomes" id="UP000215441">
    <property type="component" value="Unassembled WGS sequence"/>
</dbReference>
<accession>A0A235ET68</accession>
<dbReference type="OrthoDB" id="9786188at2"/>
<gene>
    <name evidence="2" type="ORF">CBY09_01675</name>
</gene>
<sequence length="228" mass="23990">MTNFLHSGLRTEHTSQTRRRALLASLAAMALAPLAACGRKPPRAQALPAGATVLALGDSLTSGVGASADTAYPAVLQRLTGWKVINGGVSGDTSAQALDRLPSLLQQHQPALVIVSIGGNDFLRRQSSATTRTNVQRICADARASGAQVLLVAVPELSLMATVGKLSDHALYEEVAEELKIPLHSKGWSGVLAQERLRSDQIHANAAGYEQFAQGLVETLKTTGLLVQ</sequence>
<keyword evidence="3" id="KW-1185">Reference proteome</keyword>
<evidence type="ECO:0000313" key="3">
    <source>
        <dbReference type="Proteomes" id="UP000215441"/>
    </source>
</evidence>
<dbReference type="PROSITE" id="PS51318">
    <property type="entry name" value="TAT"/>
    <property type="match status" value="1"/>
</dbReference>
<dbReference type="GO" id="GO:0004622">
    <property type="term" value="F:phosphatidylcholine lysophospholipase activity"/>
    <property type="evidence" value="ECO:0007669"/>
    <property type="project" value="TreeGrafter"/>
</dbReference>
<dbReference type="Pfam" id="PF13472">
    <property type="entry name" value="Lipase_GDSL_2"/>
    <property type="match status" value="1"/>
</dbReference>
<comment type="caution">
    <text evidence="2">The sequence shown here is derived from an EMBL/GenBank/DDBJ whole genome shotgun (WGS) entry which is preliminary data.</text>
</comment>
<feature type="domain" description="SGNH hydrolase-type esterase" evidence="1">
    <location>
        <begin position="55"/>
        <end position="210"/>
    </location>
</feature>
<evidence type="ECO:0000259" key="1">
    <source>
        <dbReference type="Pfam" id="PF13472"/>
    </source>
</evidence>
<reference evidence="2 3" key="1">
    <citation type="submission" date="2017-07" db="EMBL/GenBank/DDBJ databases">
        <title>Acidovorax KNDSW TSA 6 genome sequence and assembly.</title>
        <authorList>
            <person name="Mayilraj S."/>
        </authorList>
    </citation>
    <scope>NUCLEOTIDE SEQUENCE [LARGE SCALE GENOMIC DNA]</scope>
    <source>
        <strain evidence="2 3">KNDSW-TSA6</strain>
    </source>
</reference>
<dbReference type="EMBL" id="NOIG01000001">
    <property type="protein sequence ID" value="OYD52222.1"/>
    <property type="molecule type" value="Genomic_DNA"/>
</dbReference>
<dbReference type="InterPro" id="IPR036514">
    <property type="entry name" value="SGNH_hydro_sf"/>
</dbReference>
<dbReference type="CDD" id="cd01822">
    <property type="entry name" value="Lysophospholipase_L1_like"/>
    <property type="match status" value="1"/>
</dbReference>
<dbReference type="AlphaFoldDB" id="A0A235ET68"/>
<evidence type="ECO:0000313" key="2">
    <source>
        <dbReference type="EMBL" id="OYD52222.1"/>
    </source>
</evidence>
<dbReference type="InterPro" id="IPR006311">
    <property type="entry name" value="TAT_signal"/>
</dbReference>
<dbReference type="PANTHER" id="PTHR30383">
    <property type="entry name" value="THIOESTERASE 1/PROTEASE 1/LYSOPHOSPHOLIPASE L1"/>
    <property type="match status" value="1"/>
</dbReference>
<dbReference type="SUPFAM" id="SSF52266">
    <property type="entry name" value="SGNH hydrolase"/>
    <property type="match status" value="1"/>
</dbReference>